<dbReference type="AlphaFoldDB" id="A0A158QZK3"/>
<evidence type="ECO:0000313" key="2">
    <source>
        <dbReference type="Proteomes" id="UP000271162"/>
    </source>
</evidence>
<keyword evidence="2" id="KW-1185">Reference proteome</keyword>
<name>A0A158QZK3_NIPBR</name>
<organism evidence="3">
    <name type="scientific">Nippostrongylus brasiliensis</name>
    <name type="common">Rat hookworm</name>
    <dbReference type="NCBI Taxonomy" id="27835"/>
    <lineage>
        <taxon>Eukaryota</taxon>
        <taxon>Metazoa</taxon>
        <taxon>Ecdysozoa</taxon>
        <taxon>Nematoda</taxon>
        <taxon>Chromadorea</taxon>
        <taxon>Rhabditida</taxon>
        <taxon>Rhabditina</taxon>
        <taxon>Rhabditomorpha</taxon>
        <taxon>Strongyloidea</taxon>
        <taxon>Heligmosomidae</taxon>
        <taxon>Nippostrongylus</taxon>
    </lineage>
</organism>
<dbReference type="SUPFAM" id="SSF103473">
    <property type="entry name" value="MFS general substrate transporter"/>
    <property type="match status" value="1"/>
</dbReference>
<reference evidence="3" key="1">
    <citation type="submission" date="2016-04" db="UniProtKB">
        <authorList>
            <consortium name="WormBaseParasite"/>
        </authorList>
    </citation>
    <scope>IDENTIFICATION</scope>
</reference>
<evidence type="ECO:0000313" key="3">
    <source>
        <dbReference type="WBParaSite" id="NBR_0001026101-mRNA-1"/>
    </source>
</evidence>
<dbReference type="Gene3D" id="1.20.1250.20">
    <property type="entry name" value="MFS general substrate transporter like domains"/>
    <property type="match status" value="1"/>
</dbReference>
<sequence>MEGGKGEQAKSTNIRFIILVLGVLLSTSIYCDQQALSFTVICMQDVVQEQSQNSSEGPQKGVTPYTYAFYGIVAGCGTLMIPLSVAVGHLFVMIARFLQGFAMAIAFVSVGAITSQWSVIRESGTYIAFLSCSPQLSSVITLPLASAYCESSLGWRSLYYTLGGVVLVAVAAFLFLYRDDPRKHWMVSEKELSAIAKGKDSQSSVREPVPYKEICMDRCILSAFGFNVAETGFATALPYALCLLLKFVAGPLFDLSTFISERNRMIMFASLSQGVMMLCFFALSQASSKVSAQIAFSGAVAFNGLNIVGSIKCAQVFELSMLKPPQCLLK</sequence>
<dbReference type="InterPro" id="IPR011701">
    <property type="entry name" value="MFS"/>
</dbReference>
<dbReference type="Pfam" id="PF07690">
    <property type="entry name" value="MFS_1"/>
    <property type="match status" value="1"/>
</dbReference>
<accession>A0A158QZK3</accession>
<dbReference type="Proteomes" id="UP000271162">
    <property type="component" value="Unassembled WGS sequence"/>
</dbReference>
<gene>
    <name evidence="1" type="ORF">NBR_LOCUS10262</name>
</gene>
<evidence type="ECO:0000313" key="1">
    <source>
        <dbReference type="EMBL" id="VDL73851.1"/>
    </source>
</evidence>
<reference evidence="1 2" key="2">
    <citation type="submission" date="2018-11" db="EMBL/GenBank/DDBJ databases">
        <authorList>
            <consortium name="Pathogen Informatics"/>
        </authorList>
    </citation>
    <scope>NUCLEOTIDE SEQUENCE [LARGE SCALE GENOMIC DNA]</scope>
</reference>
<dbReference type="PANTHER" id="PTHR45757">
    <property type="entry name" value="PROTEIN CBG23364-RELATED"/>
    <property type="match status" value="1"/>
</dbReference>
<proteinExistence type="predicted"/>
<dbReference type="EMBL" id="UYSL01020281">
    <property type="protein sequence ID" value="VDL73851.1"/>
    <property type="molecule type" value="Genomic_DNA"/>
</dbReference>
<dbReference type="STRING" id="27835.A0A158QZK3"/>
<dbReference type="WBParaSite" id="NBR_0001026101-mRNA-1">
    <property type="protein sequence ID" value="NBR_0001026101-mRNA-1"/>
    <property type="gene ID" value="NBR_0001026101"/>
</dbReference>
<dbReference type="PANTHER" id="PTHR45757:SF11">
    <property type="entry name" value="MAJOR FACILITATOR SUPERFAMILY (MFS) PROFILE DOMAIN-CONTAINING PROTEIN"/>
    <property type="match status" value="1"/>
</dbReference>
<dbReference type="OMA" id="LASAYCE"/>
<dbReference type="GO" id="GO:0022857">
    <property type="term" value="F:transmembrane transporter activity"/>
    <property type="evidence" value="ECO:0007669"/>
    <property type="project" value="InterPro"/>
</dbReference>
<dbReference type="InterPro" id="IPR036259">
    <property type="entry name" value="MFS_trans_sf"/>
</dbReference>
<protein>
    <submittedName>
        <fullName evidence="3">MFS domain-containing protein</fullName>
    </submittedName>
</protein>
<dbReference type="GO" id="GO:0016020">
    <property type="term" value="C:membrane"/>
    <property type="evidence" value="ECO:0007669"/>
    <property type="project" value="TreeGrafter"/>
</dbReference>